<sequence>MKKILNIAHKGASGNYPENSMLAFTKAIEMGCDGFEADVQLTKDQVPVIFHDEKLDNLTDAKGLLADYSYQELSKFELLKNKNDNYEVQKIPKLDQLLALVKKHNLFLNLELKNNIIFYKNLEKIVLAKLKEFNLENKVLISSFNHYSLKNFAELAPTVDLGLLYESNLYQPEKYANSLDFSVKSLNPAFTTLNSENVKEIQVNGYQVFPYTLNKKEDFIKMKEYGVDGIITDYPDQLKNILNN</sequence>
<dbReference type="PANTHER" id="PTHR46211:SF1">
    <property type="entry name" value="GLYCEROPHOSPHODIESTER PHOSPHODIESTERASE, CYTOPLASMIC"/>
    <property type="match status" value="1"/>
</dbReference>
<dbReference type="GO" id="GO:0006629">
    <property type="term" value="P:lipid metabolic process"/>
    <property type="evidence" value="ECO:0007669"/>
    <property type="project" value="InterPro"/>
</dbReference>
<dbReference type="PROSITE" id="PS50007">
    <property type="entry name" value="PIPLC_X_DOMAIN"/>
    <property type="match status" value="1"/>
</dbReference>
<dbReference type="EMBL" id="CP002175">
    <property type="protein sequence ID" value="ADO76193.1"/>
    <property type="molecule type" value="Genomic_DNA"/>
</dbReference>
<keyword evidence="3" id="KW-1185">Reference proteome</keyword>
<protein>
    <submittedName>
        <fullName evidence="2">Glycerophosphoryl diester phosphodiesterase</fullName>
    </submittedName>
</protein>
<dbReference type="OrthoDB" id="384721at2"/>
<feature type="domain" description="GP-PDE" evidence="1">
    <location>
        <begin position="4"/>
        <end position="242"/>
    </location>
</feature>
<dbReference type="InterPro" id="IPR030395">
    <property type="entry name" value="GP_PDE_dom"/>
</dbReference>
<dbReference type="RefSeq" id="WP_014552228.1">
    <property type="nucleotide sequence ID" value="NC_017455.1"/>
</dbReference>
<dbReference type="HOGENOM" id="CLU_030006_3_5_9"/>
<dbReference type="GO" id="GO:0008081">
    <property type="term" value="F:phosphoric diester hydrolase activity"/>
    <property type="evidence" value="ECO:0007669"/>
    <property type="project" value="InterPro"/>
</dbReference>
<evidence type="ECO:0000259" key="1">
    <source>
        <dbReference type="PROSITE" id="PS51704"/>
    </source>
</evidence>
<dbReference type="Gene3D" id="3.20.20.190">
    <property type="entry name" value="Phosphatidylinositol (PI) phosphodiesterase"/>
    <property type="match status" value="1"/>
</dbReference>
<dbReference type="AlphaFoldDB" id="E3DLL3"/>
<reference evidence="3" key="1">
    <citation type="submission" date="2010-10" db="EMBL/GenBank/DDBJ databases">
        <title>The complete genome of Halanaerobium praevalens DSM 2228.</title>
        <authorList>
            <consortium name="US DOE Joint Genome Institute (JGI-PGF)"/>
            <person name="Lucas S."/>
            <person name="Copeland A."/>
            <person name="Lapidus A."/>
            <person name="Glavina del Rio T."/>
            <person name="Dalin E."/>
            <person name="Tice H."/>
            <person name="Bruce D."/>
            <person name="Goodwin L."/>
            <person name="Pitluck S."/>
            <person name="Kyrpides N."/>
            <person name="Mavromatis K."/>
            <person name="Ivanova N."/>
            <person name="Ovchinnikova G."/>
            <person name="Chertkov O."/>
            <person name="Detter J.C."/>
            <person name="Han C."/>
            <person name="Larimer F."/>
            <person name="Land M."/>
            <person name="Hauser L."/>
            <person name="Markowitz V."/>
            <person name="Cheng J.-F."/>
            <person name="Hugenholtz P."/>
            <person name="Woyke T."/>
            <person name="Wu D."/>
            <person name="Tindall B."/>
            <person name="Pomrenke H.G."/>
            <person name="Brambilla E."/>
            <person name="Klenk H.-P."/>
            <person name="Eisen J.A."/>
        </authorList>
    </citation>
    <scope>NUCLEOTIDE SEQUENCE [LARGE SCALE GENOMIC DNA]</scope>
    <source>
        <strain evidence="3">ATCC 33744 / DSM 2228 / GSL</strain>
    </source>
</reference>
<proteinExistence type="predicted"/>
<organism evidence="2 3">
    <name type="scientific">Halanaerobium praevalens (strain ATCC 33744 / DSM 2228 / GSL)</name>
    <dbReference type="NCBI Taxonomy" id="572479"/>
    <lineage>
        <taxon>Bacteria</taxon>
        <taxon>Bacillati</taxon>
        <taxon>Bacillota</taxon>
        <taxon>Clostridia</taxon>
        <taxon>Halanaerobiales</taxon>
        <taxon>Halanaerobiaceae</taxon>
        <taxon>Halanaerobium</taxon>
    </lineage>
</organism>
<dbReference type="CDD" id="cd08563">
    <property type="entry name" value="GDPD_TtGDE_like"/>
    <property type="match status" value="1"/>
</dbReference>
<dbReference type="KEGG" id="hpk:Hprae_0032"/>
<evidence type="ECO:0000313" key="2">
    <source>
        <dbReference type="EMBL" id="ADO76193.1"/>
    </source>
</evidence>
<dbReference type="PROSITE" id="PS51704">
    <property type="entry name" value="GP_PDE"/>
    <property type="match status" value="1"/>
</dbReference>
<accession>E3DLL3</accession>
<dbReference type="Pfam" id="PF03009">
    <property type="entry name" value="GDPD"/>
    <property type="match status" value="1"/>
</dbReference>
<dbReference type="STRING" id="572479.Hprae_0032"/>
<dbReference type="eggNOG" id="COG0584">
    <property type="taxonomic scope" value="Bacteria"/>
</dbReference>
<evidence type="ECO:0000313" key="3">
    <source>
        <dbReference type="Proteomes" id="UP000006866"/>
    </source>
</evidence>
<dbReference type="PANTHER" id="PTHR46211">
    <property type="entry name" value="GLYCEROPHOSPHORYL DIESTER PHOSPHODIESTERASE"/>
    <property type="match status" value="1"/>
</dbReference>
<gene>
    <name evidence="2" type="ordered locus">Hprae_0032</name>
</gene>
<dbReference type="InterPro" id="IPR017946">
    <property type="entry name" value="PLC-like_Pdiesterase_TIM-brl"/>
</dbReference>
<dbReference type="Proteomes" id="UP000006866">
    <property type="component" value="Chromosome"/>
</dbReference>
<dbReference type="SUPFAM" id="SSF51695">
    <property type="entry name" value="PLC-like phosphodiesterases"/>
    <property type="match status" value="1"/>
</dbReference>
<name>E3DLL3_HALPG</name>
<dbReference type="PATRIC" id="fig|572479.3.peg.33"/>
<reference evidence="2 3" key="2">
    <citation type="journal article" date="2011" name="Stand. Genomic Sci.">
        <title>Complete genome sequence of the extremely halophilic Halanaerobium praevalens type strain (GSL).</title>
        <authorList>
            <person name="Ivanova N."/>
            <person name="Sikorski J."/>
            <person name="Chertkov O."/>
            <person name="Nolan M."/>
            <person name="Lucas S."/>
            <person name="Hammon N."/>
            <person name="Deshpande S."/>
            <person name="Cheng J.F."/>
            <person name="Tapia R."/>
            <person name="Han C."/>
            <person name="Goodwin L."/>
            <person name="Pitluck S."/>
            <person name="Huntemann M."/>
            <person name="Liolios K."/>
            <person name="Pagani I."/>
            <person name="Mavromatis K."/>
            <person name="Ovchinikova G."/>
            <person name="Pati A."/>
            <person name="Chen A."/>
            <person name="Palaniappan K."/>
            <person name="Land M."/>
            <person name="Hauser L."/>
            <person name="Brambilla E.M."/>
            <person name="Kannan K.P."/>
            <person name="Rohde M."/>
            <person name="Tindall B.J."/>
            <person name="Goker M."/>
            <person name="Detter J.C."/>
            <person name="Woyke T."/>
            <person name="Bristow J."/>
            <person name="Eisen J.A."/>
            <person name="Markowitz V."/>
            <person name="Hugenholtz P."/>
            <person name="Kyrpides N.C."/>
            <person name="Klenk H.P."/>
            <person name="Lapidus A."/>
        </authorList>
    </citation>
    <scope>NUCLEOTIDE SEQUENCE [LARGE SCALE GENOMIC DNA]</scope>
    <source>
        <strain evidence="3">ATCC 33744 / DSM 2228 / GSL</strain>
    </source>
</reference>